<dbReference type="AlphaFoldDB" id="A0A0L0GGQ2"/>
<name>A0A0L0GGQ2_9EUKA</name>
<dbReference type="RefSeq" id="XP_014161415.1">
    <property type="nucleotide sequence ID" value="XM_014305940.1"/>
</dbReference>
<protein>
    <submittedName>
        <fullName evidence="1">Uncharacterized protein</fullName>
    </submittedName>
</protein>
<gene>
    <name evidence="1" type="ORF">SARC_00398</name>
</gene>
<keyword evidence="2" id="KW-1185">Reference proteome</keyword>
<sequence>MGAEMLCERNAWDKNCGAGIGQMCMSETPKHLLGRLYTRITMIPNSQNVVKMCHGMIRTVDCCDQDKQKKALRNRYNANAITEPQEQAKRVCIQCT</sequence>
<evidence type="ECO:0000313" key="2">
    <source>
        <dbReference type="Proteomes" id="UP000054560"/>
    </source>
</evidence>
<proteinExistence type="predicted"/>
<organism evidence="1 2">
    <name type="scientific">Sphaeroforma arctica JP610</name>
    <dbReference type="NCBI Taxonomy" id="667725"/>
    <lineage>
        <taxon>Eukaryota</taxon>
        <taxon>Ichthyosporea</taxon>
        <taxon>Ichthyophonida</taxon>
        <taxon>Sphaeroforma</taxon>
    </lineage>
</organism>
<dbReference type="GeneID" id="25900902"/>
<accession>A0A0L0GGQ2</accession>
<dbReference type="EMBL" id="KQ241607">
    <property type="protein sequence ID" value="KNC87513.1"/>
    <property type="molecule type" value="Genomic_DNA"/>
</dbReference>
<reference evidence="1 2" key="1">
    <citation type="submission" date="2011-02" db="EMBL/GenBank/DDBJ databases">
        <title>The Genome Sequence of Sphaeroforma arctica JP610.</title>
        <authorList>
            <consortium name="The Broad Institute Genome Sequencing Platform"/>
            <person name="Russ C."/>
            <person name="Cuomo C."/>
            <person name="Young S.K."/>
            <person name="Zeng Q."/>
            <person name="Gargeya S."/>
            <person name="Alvarado L."/>
            <person name="Berlin A."/>
            <person name="Chapman S.B."/>
            <person name="Chen Z."/>
            <person name="Freedman E."/>
            <person name="Gellesch M."/>
            <person name="Goldberg J."/>
            <person name="Griggs A."/>
            <person name="Gujja S."/>
            <person name="Heilman E."/>
            <person name="Heiman D."/>
            <person name="Howarth C."/>
            <person name="Mehta T."/>
            <person name="Neiman D."/>
            <person name="Pearson M."/>
            <person name="Roberts A."/>
            <person name="Saif S."/>
            <person name="Shea T."/>
            <person name="Shenoy N."/>
            <person name="Sisk P."/>
            <person name="Stolte C."/>
            <person name="Sykes S."/>
            <person name="White J."/>
            <person name="Yandava C."/>
            <person name="Burger G."/>
            <person name="Gray M.W."/>
            <person name="Holland P.W.H."/>
            <person name="King N."/>
            <person name="Lang F.B.F."/>
            <person name="Roger A.J."/>
            <person name="Ruiz-Trillo I."/>
            <person name="Haas B."/>
            <person name="Nusbaum C."/>
            <person name="Birren B."/>
        </authorList>
    </citation>
    <scope>NUCLEOTIDE SEQUENCE [LARGE SCALE GENOMIC DNA]</scope>
    <source>
        <strain evidence="1 2">JP610</strain>
    </source>
</reference>
<dbReference type="Proteomes" id="UP000054560">
    <property type="component" value="Unassembled WGS sequence"/>
</dbReference>
<evidence type="ECO:0000313" key="1">
    <source>
        <dbReference type="EMBL" id="KNC87513.1"/>
    </source>
</evidence>